<evidence type="ECO:0000256" key="2">
    <source>
        <dbReference type="ARBA" id="ARBA00022475"/>
    </source>
</evidence>
<name>A0A9D1KL50_9FIRM</name>
<feature type="transmembrane region" description="Helical" evidence="6">
    <location>
        <begin position="164"/>
        <end position="183"/>
    </location>
</feature>
<evidence type="ECO:0000313" key="7">
    <source>
        <dbReference type="EMBL" id="HIT59077.1"/>
    </source>
</evidence>
<keyword evidence="4 6" id="KW-1133">Transmembrane helix</keyword>
<evidence type="ECO:0000313" key="8">
    <source>
        <dbReference type="Proteomes" id="UP000824136"/>
    </source>
</evidence>
<keyword evidence="5 6" id="KW-0472">Membrane</keyword>
<proteinExistence type="predicted"/>
<dbReference type="Proteomes" id="UP000824136">
    <property type="component" value="Unassembled WGS sequence"/>
</dbReference>
<feature type="transmembrane region" description="Helical" evidence="6">
    <location>
        <begin position="271"/>
        <end position="295"/>
    </location>
</feature>
<protein>
    <submittedName>
        <fullName evidence="7">Polysaccharide biosynthesis protein</fullName>
    </submittedName>
</protein>
<keyword evidence="3 6" id="KW-0812">Transmembrane</keyword>
<feature type="transmembrane region" description="Helical" evidence="6">
    <location>
        <begin position="125"/>
        <end position="144"/>
    </location>
</feature>
<gene>
    <name evidence="7" type="ORF">IAC39_05165</name>
</gene>
<evidence type="ECO:0000256" key="1">
    <source>
        <dbReference type="ARBA" id="ARBA00004651"/>
    </source>
</evidence>
<comment type="caution">
    <text evidence="7">The sequence shown here is derived from an EMBL/GenBank/DDBJ whole genome shotgun (WGS) entry which is preliminary data.</text>
</comment>
<feature type="transmembrane region" description="Helical" evidence="6">
    <location>
        <begin position="189"/>
        <end position="208"/>
    </location>
</feature>
<feature type="transmembrane region" description="Helical" evidence="6">
    <location>
        <begin position="341"/>
        <end position="359"/>
    </location>
</feature>
<organism evidence="7 8">
    <name type="scientific">Candidatus Faeciplasma pullistercoris</name>
    <dbReference type="NCBI Taxonomy" id="2840800"/>
    <lineage>
        <taxon>Bacteria</taxon>
        <taxon>Bacillati</taxon>
        <taxon>Bacillota</taxon>
        <taxon>Clostridia</taxon>
        <taxon>Eubacteriales</taxon>
        <taxon>Oscillospiraceae</taxon>
        <taxon>Oscillospiraceae incertae sedis</taxon>
        <taxon>Candidatus Faeciplasma</taxon>
    </lineage>
</organism>
<evidence type="ECO:0000256" key="3">
    <source>
        <dbReference type="ARBA" id="ARBA00022692"/>
    </source>
</evidence>
<feature type="transmembrane region" description="Helical" evidence="6">
    <location>
        <begin position="20"/>
        <end position="43"/>
    </location>
</feature>
<keyword evidence="2" id="KW-1003">Cell membrane</keyword>
<feature type="transmembrane region" description="Helical" evidence="6">
    <location>
        <begin position="307"/>
        <end position="329"/>
    </location>
</feature>
<feature type="transmembrane region" description="Helical" evidence="6">
    <location>
        <begin position="441"/>
        <end position="458"/>
    </location>
</feature>
<comment type="subcellular location">
    <subcellularLocation>
        <location evidence="1">Cell membrane</location>
        <topology evidence="1">Multi-pass membrane protein</topology>
    </subcellularLocation>
</comment>
<feature type="transmembrane region" description="Helical" evidence="6">
    <location>
        <begin position="49"/>
        <end position="73"/>
    </location>
</feature>
<evidence type="ECO:0000256" key="5">
    <source>
        <dbReference type="ARBA" id="ARBA00023136"/>
    </source>
</evidence>
<accession>A0A9D1KL50</accession>
<reference evidence="7" key="2">
    <citation type="journal article" date="2021" name="PeerJ">
        <title>Extensive microbial diversity within the chicken gut microbiome revealed by metagenomics and culture.</title>
        <authorList>
            <person name="Gilroy R."/>
            <person name="Ravi A."/>
            <person name="Getino M."/>
            <person name="Pursley I."/>
            <person name="Horton D.L."/>
            <person name="Alikhan N.F."/>
            <person name="Baker D."/>
            <person name="Gharbi K."/>
            <person name="Hall N."/>
            <person name="Watson M."/>
            <person name="Adriaenssens E.M."/>
            <person name="Foster-Nyarko E."/>
            <person name="Jarju S."/>
            <person name="Secka A."/>
            <person name="Antonio M."/>
            <person name="Oren A."/>
            <person name="Chaudhuri R.R."/>
            <person name="La Ragione R."/>
            <person name="Hildebrand F."/>
            <person name="Pallen M.J."/>
        </authorList>
    </citation>
    <scope>NUCLEOTIDE SEQUENCE</scope>
    <source>
        <strain evidence="7">CHK33-4379</strain>
    </source>
</reference>
<feature type="transmembrane region" description="Helical" evidence="6">
    <location>
        <begin position="470"/>
        <end position="490"/>
    </location>
</feature>
<feature type="transmembrane region" description="Helical" evidence="6">
    <location>
        <begin position="401"/>
        <end position="421"/>
    </location>
</feature>
<sequence>MAQIERTKNTARNLIFGTMLTMLQIFVPFVMRTVIIYILGVQYVGLDSLFYSILSVLNLAELGVGTAMVFSMYRPIAEDDTVTICALMKLYRTYYRVIGLVIAVVGAVLTPFVPKLITGDVPTDINVYTLYLIYLGATVMSYWLFAYKSSILQAYQRYDVISKVLLVTTCLQYAVQFLVIWLFKNYYFYVLALLGAQVLTNIFTAICADRLYPQYKARGGLPRLEVSVINGRIRDLVTAKIGDVIVGSSDAIVISAFLGLTQLAIYQNYYAVILAIISIEMILFKASLAGIGNSLVVETKEKNYNDLCIFTLIVCWITGVCSCCLLNLFQPFMELWVGRELMVEFPVVICLVIYFYLFIFNQLLQTYKDSGGIWHTDRFRSLITAMVNLVLNLIMVQFWGLYGIILSTVLSMLVVGIPWLIQNLFTTMFEKKMLLPYIKKVVVYVIAGVLACGATYYICSFVNVGLIPTLIIRLIVCAVVPNLIFLVIYFRMSDFWGALGFLNSMLHGKLNWLLSKKNRVK</sequence>
<reference evidence="7" key="1">
    <citation type="submission" date="2020-10" db="EMBL/GenBank/DDBJ databases">
        <authorList>
            <person name="Gilroy R."/>
        </authorList>
    </citation>
    <scope>NUCLEOTIDE SEQUENCE</scope>
    <source>
        <strain evidence="7">CHK33-4379</strain>
    </source>
</reference>
<dbReference type="AlphaFoldDB" id="A0A9D1KL50"/>
<dbReference type="EMBL" id="DVLL01000019">
    <property type="protein sequence ID" value="HIT59077.1"/>
    <property type="molecule type" value="Genomic_DNA"/>
</dbReference>
<evidence type="ECO:0000256" key="4">
    <source>
        <dbReference type="ARBA" id="ARBA00022989"/>
    </source>
</evidence>
<dbReference type="InterPro" id="IPR050833">
    <property type="entry name" value="Poly_Biosynth_Transport"/>
</dbReference>
<dbReference type="PANTHER" id="PTHR30250:SF26">
    <property type="entry name" value="PSMA PROTEIN"/>
    <property type="match status" value="1"/>
</dbReference>
<dbReference type="GO" id="GO:0005886">
    <property type="term" value="C:plasma membrane"/>
    <property type="evidence" value="ECO:0007669"/>
    <property type="project" value="UniProtKB-SubCell"/>
</dbReference>
<feature type="transmembrane region" description="Helical" evidence="6">
    <location>
        <begin position="94"/>
        <end position="113"/>
    </location>
</feature>
<feature type="transmembrane region" description="Helical" evidence="6">
    <location>
        <begin position="379"/>
        <end position="395"/>
    </location>
</feature>
<evidence type="ECO:0000256" key="6">
    <source>
        <dbReference type="SAM" id="Phobius"/>
    </source>
</evidence>
<dbReference type="PANTHER" id="PTHR30250">
    <property type="entry name" value="PST FAMILY PREDICTED COLANIC ACID TRANSPORTER"/>
    <property type="match status" value="1"/>
</dbReference>